<dbReference type="GO" id="GO:0005737">
    <property type="term" value="C:cytoplasm"/>
    <property type="evidence" value="ECO:0007669"/>
    <property type="project" value="TreeGrafter"/>
</dbReference>
<dbReference type="CDD" id="cd05262">
    <property type="entry name" value="SDR_a7"/>
    <property type="match status" value="1"/>
</dbReference>
<accession>A0A370IE14</accession>
<dbReference type="InterPro" id="IPR036291">
    <property type="entry name" value="NAD(P)-bd_dom_sf"/>
</dbReference>
<dbReference type="Proteomes" id="UP000254869">
    <property type="component" value="Unassembled WGS sequence"/>
</dbReference>
<organism evidence="2 3">
    <name type="scientific">Nocardia pseudobrasiliensis</name>
    <dbReference type="NCBI Taxonomy" id="45979"/>
    <lineage>
        <taxon>Bacteria</taxon>
        <taxon>Bacillati</taxon>
        <taxon>Actinomycetota</taxon>
        <taxon>Actinomycetes</taxon>
        <taxon>Mycobacteriales</taxon>
        <taxon>Nocardiaceae</taxon>
        <taxon>Nocardia</taxon>
    </lineage>
</organism>
<gene>
    <name evidence="2" type="ORF">DFR76_101494</name>
</gene>
<name>A0A370IE14_9NOCA</name>
<evidence type="ECO:0000313" key="2">
    <source>
        <dbReference type="EMBL" id="RDI68958.1"/>
    </source>
</evidence>
<keyword evidence="3" id="KW-1185">Reference proteome</keyword>
<sequence>MRVFVTGASGFIGSAVVPELLQAGHEVVGLARSDASARALLAAGAEVHRGSLDDPDDLGTAAAAADGVIHLAFVHDFANFARAAATDARAIEAMAEALEGSERPLVIASGVLVLREGLEAGGAAGPRAAGARAAVAAAARGVRSSVVGLPPSVHDVSDTGFVPRLIQIARDTGVSGYVGDGANRWPAVHRTDAARLFRLALEKAPGATILPATADEGIPTRTIAEVIGRRLNVPTAAIEPERALDHFGWIGPFFSIDAATSSATTREILGWEPTGPGLIEDLEHGDYFEN</sequence>
<dbReference type="SUPFAM" id="SSF51735">
    <property type="entry name" value="NAD(P)-binding Rossmann-fold domains"/>
    <property type="match status" value="1"/>
</dbReference>
<dbReference type="EMBL" id="QQBC01000001">
    <property type="protein sequence ID" value="RDI68958.1"/>
    <property type="molecule type" value="Genomic_DNA"/>
</dbReference>
<dbReference type="InterPro" id="IPR001509">
    <property type="entry name" value="Epimerase_deHydtase"/>
</dbReference>
<dbReference type="STRING" id="1210086.GCA_001613105_00348"/>
<comment type="caution">
    <text evidence="2">The sequence shown here is derived from an EMBL/GenBank/DDBJ whole genome shotgun (WGS) entry which is preliminary data.</text>
</comment>
<protein>
    <submittedName>
        <fullName evidence="2">Nucleoside-diphosphate-sugar epimerase</fullName>
    </submittedName>
</protein>
<dbReference type="GO" id="GO:0004029">
    <property type="term" value="F:aldehyde dehydrogenase (NAD+) activity"/>
    <property type="evidence" value="ECO:0007669"/>
    <property type="project" value="TreeGrafter"/>
</dbReference>
<evidence type="ECO:0000259" key="1">
    <source>
        <dbReference type="Pfam" id="PF01370"/>
    </source>
</evidence>
<dbReference type="RefSeq" id="WP_067991918.1">
    <property type="nucleotide sequence ID" value="NZ_QQBC01000001.1"/>
</dbReference>
<dbReference type="AlphaFoldDB" id="A0A370IE14"/>
<dbReference type="PANTHER" id="PTHR48079">
    <property type="entry name" value="PROTEIN YEEZ"/>
    <property type="match status" value="1"/>
</dbReference>
<proteinExistence type="predicted"/>
<dbReference type="PANTHER" id="PTHR48079:SF6">
    <property type="entry name" value="NAD(P)-BINDING DOMAIN-CONTAINING PROTEIN-RELATED"/>
    <property type="match status" value="1"/>
</dbReference>
<dbReference type="Pfam" id="PF01370">
    <property type="entry name" value="Epimerase"/>
    <property type="match status" value="1"/>
</dbReference>
<evidence type="ECO:0000313" key="3">
    <source>
        <dbReference type="Proteomes" id="UP000254869"/>
    </source>
</evidence>
<dbReference type="Gene3D" id="3.40.50.720">
    <property type="entry name" value="NAD(P)-binding Rossmann-like Domain"/>
    <property type="match status" value="1"/>
</dbReference>
<feature type="domain" description="NAD-dependent epimerase/dehydratase" evidence="1">
    <location>
        <begin position="3"/>
        <end position="94"/>
    </location>
</feature>
<dbReference type="InterPro" id="IPR051783">
    <property type="entry name" value="NAD(P)-dependent_oxidoreduct"/>
</dbReference>
<reference evidence="2 3" key="1">
    <citation type="submission" date="2018-07" db="EMBL/GenBank/DDBJ databases">
        <title>Genomic Encyclopedia of Type Strains, Phase IV (KMG-IV): sequencing the most valuable type-strain genomes for metagenomic binning, comparative biology and taxonomic classification.</title>
        <authorList>
            <person name="Goeker M."/>
        </authorList>
    </citation>
    <scope>NUCLEOTIDE SEQUENCE [LARGE SCALE GENOMIC DNA]</scope>
    <source>
        <strain evidence="2 3">DSM 44290</strain>
    </source>
</reference>